<keyword evidence="1" id="KW-0813">Transport</keyword>
<keyword evidence="6" id="KW-0812">Transmembrane</keyword>
<evidence type="ECO:0000256" key="7">
    <source>
        <dbReference type="SAM" id="SignalP"/>
    </source>
</evidence>
<keyword evidence="5" id="KW-0408">Iron</keyword>
<dbReference type="Pfam" id="PF09459">
    <property type="entry name" value="EB_dh"/>
    <property type="match status" value="1"/>
</dbReference>
<dbReference type="AlphaFoldDB" id="A0A933GMH9"/>
<evidence type="ECO:0000313" key="9">
    <source>
        <dbReference type="EMBL" id="MBI4596337.1"/>
    </source>
</evidence>
<evidence type="ECO:0000313" key="10">
    <source>
        <dbReference type="Proteomes" id="UP000772181"/>
    </source>
</evidence>
<protein>
    <recommendedName>
        <fullName evidence="8">Cytochrome c-552/DMSO reductase-like haem-binding domain-containing protein</fullName>
    </recommendedName>
</protein>
<feature type="signal peptide" evidence="7">
    <location>
        <begin position="1"/>
        <end position="19"/>
    </location>
</feature>
<evidence type="ECO:0000256" key="6">
    <source>
        <dbReference type="SAM" id="Phobius"/>
    </source>
</evidence>
<feature type="chain" id="PRO_5037451070" description="Cytochrome c-552/DMSO reductase-like haem-binding domain-containing protein" evidence="7">
    <location>
        <begin position="20"/>
        <end position="292"/>
    </location>
</feature>
<dbReference type="GO" id="GO:0046872">
    <property type="term" value="F:metal ion binding"/>
    <property type="evidence" value="ECO:0007669"/>
    <property type="project" value="UniProtKB-KW"/>
</dbReference>
<evidence type="ECO:0000256" key="4">
    <source>
        <dbReference type="ARBA" id="ARBA00022982"/>
    </source>
</evidence>
<proteinExistence type="predicted"/>
<keyword evidence="6" id="KW-1133">Transmembrane helix</keyword>
<reference evidence="9" key="1">
    <citation type="submission" date="2020-07" db="EMBL/GenBank/DDBJ databases">
        <title>Huge and variable diversity of episymbiotic CPR bacteria and DPANN archaea in groundwater ecosystems.</title>
        <authorList>
            <person name="He C.Y."/>
            <person name="Keren R."/>
            <person name="Whittaker M."/>
            <person name="Farag I.F."/>
            <person name="Doudna J."/>
            <person name="Cate J.H.D."/>
            <person name="Banfield J.F."/>
        </authorList>
    </citation>
    <scope>NUCLEOTIDE SEQUENCE</scope>
    <source>
        <strain evidence="9">NC_groundwater_1482_Ag_S-0.65um_47_24</strain>
    </source>
</reference>
<dbReference type="Gene3D" id="2.60.40.1190">
    <property type="match status" value="1"/>
</dbReference>
<dbReference type="EMBL" id="JACQWF010000362">
    <property type="protein sequence ID" value="MBI4596337.1"/>
    <property type="molecule type" value="Genomic_DNA"/>
</dbReference>
<evidence type="ECO:0000256" key="2">
    <source>
        <dbReference type="ARBA" id="ARBA00022617"/>
    </source>
</evidence>
<dbReference type="SMART" id="SM00887">
    <property type="entry name" value="EB_dh"/>
    <property type="match status" value="1"/>
</dbReference>
<dbReference type="Proteomes" id="UP000772181">
    <property type="component" value="Unassembled WGS sequence"/>
</dbReference>
<gene>
    <name evidence="9" type="ORF">HY730_08185</name>
</gene>
<keyword evidence="7" id="KW-0732">Signal</keyword>
<evidence type="ECO:0000259" key="8">
    <source>
        <dbReference type="SMART" id="SM00887"/>
    </source>
</evidence>
<evidence type="ECO:0000256" key="3">
    <source>
        <dbReference type="ARBA" id="ARBA00022723"/>
    </source>
</evidence>
<accession>A0A933GMH9</accession>
<feature type="transmembrane region" description="Helical" evidence="6">
    <location>
        <begin position="266"/>
        <end position="287"/>
    </location>
</feature>
<keyword evidence="4" id="KW-0249">Electron transport</keyword>
<organism evidence="9 10">
    <name type="scientific">Tectimicrobiota bacterium</name>
    <dbReference type="NCBI Taxonomy" id="2528274"/>
    <lineage>
        <taxon>Bacteria</taxon>
        <taxon>Pseudomonadati</taxon>
        <taxon>Nitrospinota/Tectimicrobiota group</taxon>
        <taxon>Candidatus Tectimicrobiota</taxon>
    </lineage>
</organism>
<keyword evidence="6" id="KW-0472">Membrane</keyword>
<dbReference type="GO" id="GO:0020037">
    <property type="term" value="F:heme binding"/>
    <property type="evidence" value="ECO:0007669"/>
    <property type="project" value="InterPro"/>
</dbReference>
<sequence length="292" mass="32171">MKKALILVLIILLSMTSVALSQSLVVMATKIPGELPESPDSNLWGRVLPIGIPLTAQVMAIPRNYEPSVKEISLRALHNGKEVAFLMEWKDSTKDFMIDVDKFTDAAALQFPSAEVKGKPHFAMGDKDARVNIWHWKAMWQESPENEKVYATVDDFLGGVLAQNPISIQKTPIENIIASGFGSATSISYDESNIKGSGLYGSDTWRVVFKRAFKGHDKYDVTFSEGSLTPLAVAVWDGSNGERGGRKSVSTWYYVALETKERMTIFIYPIMALLGAIGLEAGIIVGIRKRKG</sequence>
<keyword evidence="2" id="KW-0349">Heme</keyword>
<feature type="domain" description="Cytochrome c-552/DMSO reductase-like haem-binding" evidence="8">
    <location>
        <begin position="41"/>
        <end position="248"/>
    </location>
</feature>
<keyword evidence="3" id="KW-0479">Metal-binding</keyword>
<evidence type="ECO:0000256" key="5">
    <source>
        <dbReference type="ARBA" id="ARBA00023004"/>
    </source>
</evidence>
<name>A0A933GMH9_UNCTE</name>
<evidence type="ECO:0000256" key="1">
    <source>
        <dbReference type="ARBA" id="ARBA00022448"/>
    </source>
</evidence>
<dbReference type="InterPro" id="IPR019020">
    <property type="entry name" value="Cyt-c552/DMSO_Rdtase_haem-bd"/>
</dbReference>
<comment type="caution">
    <text evidence="9">The sequence shown here is derived from an EMBL/GenBank/DDBJ whole genome shotgun (WGS) entry which is preliminary data.</text>
</comment>